<feature type="compositionally biased region" description="Basic and acidic residues" evidence="1">
    <location>
        <begin position="260"/>
        <end position="354"/>
    </location>
</feature>
<evidence type="ECO:0000256" key="1">
    <source>
        <dbReference type="SAM" id="MobiDB-lite"/>
    </source>
</evidence>
<dbReference type="OrthoDB" id="1108329at2759"/>
<dbReference type="PANTHER" id="PTHR31286:SF132">
    <property type="entry name" value="DUF4283 DOMAIN-CONTAINING PROTEIN"/>
    <property type="match status" value="1"/>
</dbReference>
<protein>
    <recommendedName>
        <fullName evidence="2">DUF4283 domain-containing protein</fullName>
    </recommendedName>
</protein>
<organism evidence="3 4">
    <name type="scientific">Brassica carinata</name>
    <name type="common">Ethiopian mustard</name>
    <name type="synonym">Abyssinian cabbage</name>
    <dbReference type="NCBI Taxonomy" id="52824"/>
    <lineage>
        <taxon>Eukaryota</taxon>
        <taxon>Viridiplantae</taxon>
        <taxon>Streptophyta</taxon>
        <taxon>Embryophyta</taxon>
        <taxon>Tracheophyta</taxon>
        <taxon>Spermatophyta</taxon>
        <taxon>Magnoliopsida</taxon>
        <taxon>eudicotyledons</taxon>
        <taxon>Gunneridae</taxon>
        <taxon>Pentapetalae</taxon>
        <taxon>rosids</taxon>
        <taxon>malvids</taxon>
        <taxon>Brassicales</taxon>
        <taxon>Brassicaceae</taxon>
        <taxon>Brassiceae</taxon>
        <taxon>Brassica</taxon>
    </lineage>
</organism>
<dbReference type="PANTHER" id="PTHR31286">
    <property type="entry name" value="GLYCINE-RICH CELL WALL STRUCTURAL PROTEIN 1.8-LIKE"/>
    <property type="match status" value="1"/>
</dbReference>
<reference evidence="3 4" key="1">
    <citation type="submission" date="2020-02" db="EMBL/GenBank/DDBJ databases">
        <authorList>
            <person name="Ma Q."/>
            <person name="Huang Y."/>
            <person name="Song X."/>
            <person name="Pei D."/>
        </authorList>
    </citation>
    <scope>NUCLEOTIDE SEQUENCE [LARGE SCALE GENOMIC DNA]</scope>
    <source>
        <strain evidence="3">Sxm20200214</strain>
        <tissue evidence="3">Leaf</tissue>
    </source>
</reference>
<keyword evidence="4" id="KW-1185">Reference proteome</keyword>
<feature type="region of interest" description="Disordered" evidence="1">
    <location>
        <begin position="469"/>
        <end position="571"/>
    </location>
</feature>
<dbReference type="AlphaFoldDB" id="A0A8X7QFU6"/>
<name>A0A8X7QFU6_BRACI</name>
<evidence type="ECO:0000259" key="2">
    <source>
        <dbReference type="Pfam" id="PF14111"/>
    </source>
</evidence>
<feature type="region of interest" description="Disordered" evidence="1">
    <location>
        <begin position="214"/>
        <end position="396"/>
    </location>
</feature>
<feature type="compositionally biased region" description="Polar residues" evidence="1">
    <location>
        <begin position="1"/>
        <end position="15"/>
    </location>
</feature>
<dbReference type="EMBL" id="JAAMPC010000013">
    <property type="protein sequence ID" value="KAG2268557.1"/>
    <property type="molecule type" value="Genomic_DNA"/>
</dbReference>
<feature type="compositionally biased region" description="Polar residues" evidence="1">
    <location>
        <begin position="482"/>
        <end position="500"/>
    </location>
</feature>
<dbReference type="InterPro" id="IPR025558">
    <property type="entry name" value="DUF4283"/>
</dbReference>
<dbReference type="Pfam" id="PF14111">
    <property type="entry name" value="DUF4283"/>
    <property type="match status" value="1"/>
</dbReference>
<comment type="caution">
    <text evidence="3">The sequence shown here is derived from an EMBL/GenBank/DDBJ whole genome shotgun (WGS) entry which is preliminary data.</text>
</comment>
<gene>
    <name evidence="3" type="ORF">Bca52824_063112</name>
</gene>
<evidence type="ECO:0000313" key="3">
    <source>
        <dbReference type="EMBL" id="KAG2268557.1"/>
    </source>
</evidence>
<dbReference type="InterPro" id="IPR040256">
    <property type="entry name" value="At4g02000-like"/>
</dbReference>
<proteinExistence type="predicted"/>
<sequence>MSATRVSNLHGNSTQEQDEEDDDLVILPNVDNSELIAQFKLNLVGRIFNTERRNVEALISLLPRPNIWDVEGKVRGLDLGNHRFQFDFKSEADLVKVLNKRPCHFNKWAFALERWIPHVGDTFPNTMTLWICVSGIPTHFWMDPIFDSLGKRLGNVGLIDARAAKVQVEINMDRPLRFALRAQLSTGEIVPVKLVYSNLHRYCRHCRHVSHEVESCPQLSEAERTEKSSRLEEDRDHPSFNRVDAQRKGETSKRSLPQPFKDRRNGEDTHEDTRDSVWKRIDSWHDPRVDPRPSSKYDHRHDSKHVDRQRDPPIRDSYNKRRYDESFISSKQREASRRERDKGKDREISPRKTDNQSPFPLLKPSKSWYDMTLEEEGSMTEEAMNSKAPPQTLNNSTLPLTERILEEEDWLDDGNDFADVYGNDFGEEDIDLMEEDGLLGEELRIENEKHLQINNSGIKRADGGATLEITDGSGSGKVVESTVDSKNKTPTKGASSSSDRFSGYLASMKKKRGLRSRSTFGVSLRQRKLKVGLGSPKALTTGTGPNGSKLKQPGPSLSANQRKAQEELELH</sequence>
<feature type="region of interest" description="Disordered" evidence="1">
    <location>
        <begin position="1"/>
        <end position="22"/>
    </location>
</feature>
<dbReference type="Proteomes" id="UP000886595">
    <property type="component" value="Unassembled WGS sequence"/>
</dbReference>
<evidence type="ECO:0000313" key="4">
    <source>
        <dbReference type="Proteomes" id="UP000886595"/>
    </source>
</evidence>
<feature type="compositionally biased region" description="Basic and acidic residues" evidence="1">
    <location>
        <begin position="221"/>
        <end position="253"/>
    </location>
</feature>
<feature type="domain" description="DUF4283" evidence="2">
    <location>
        <begin position="37"/>
        <end position="119"/>
    </location>
</feature>
<accession>A0A8X7QFU6</accession>